<dbReference type="InterPro" id="IPR036928">
    <property type="entry name" value="AS_sf"/>
</dbReference>
<comment type="function">
    <text evidence="1">Hydrolyzes indole-3-acetamide (IAM) into indole-3-acetic acid (IAA).</text>
</comment>
<evidence type="ECO:0000259" key="3">
    <source>
        <dbReference type="Pfam" id="PF01425"/>
    </source>
</evidence>
<name>A0ABS4BCX5_9HYPH</name>
<dbReference type="InterPro" id="IPR020556">
    <property type="entry name" value="Amidase_CS"/>
</dbReference>
<evidence type="ECO:0000313" key="4">
    <source>
        <dbReference type="EMBL" id="MBP0614594.1"/>
    </source>
</evidence>
<sequence>MTEPLDWTLIEAAAAIRAGDISSAELTDLAIQRAEALQTKLNSFIALEPEAARSAAKAADEALASGRAVGPIHGVPLSHKDMYDRAGAITGCGSKIRAHEVAAHTATVIERLDEAGQIHLGRLNMSEFAMGPTGFNAHHGRASNPLDPARIAGGSSSGSGSAVGSNTIFAALGSDTGGSIRLPAACCGVVGLKPTQGRVSRFGAMPLSHSLDCVGPLARSVADAKLITRIIAGPDGRDGACLDAPPIGAEAPAVADLTVAIPDAGFFVEDLAPEVAAFLADAEAILTGAGARIVRPKLPPLDDVIELTNLIAMTEAGAIHLDTMRERPEDYGEQVRARLIQGLGVPAPVYLRAMQIKGVFLRRFLAEVLTECDAVVTPTMPMLPPVSAEVEVGASEAMTRVMVSISKFTRVFSFLGLPTLAVPGPATTGGLKPSVQIAAAPFREDITCTLGEAIERGL</sequence>
<comment type="caution">
    <text evidence="4">The sequence shown here is derived from an EMBL/GenBank/DDBJ whole genome shotgun (WGS) entry which is preliminary data.</text>
</comment>
<dbReference type="SUPFAM" id="SSF75304">
    <property type="entry name" value="Amidase signature (AS) enzymes"/>
    <property type="match status" value="1"/>
</dbReference>
<dbReference type="InterPro" id="IPR023631">
    <property type="entry name" value="Amidase_dom"/>
</dbReference>
<evidence type="ECO:0000256" key="2">
    <source>
        <dbReference type="ARBA" id="ARBA00021874"/>
    </source>
</evidence>
<dbReference type="InterPro" id="IPR000120">
    <property type="entry name" value="Amidase"/>
</dbReference>
<dbReference type="Pfam" id="PF01425">
    <property type="entry name" value="Amidase"/>
    <property type="match status" value="1"/>
</dbReference>
<dbReference type="PANTHER" id="PTHR11895:SF176">
    <property type="entry name" value="AMIDASE AMID-RELATED"/>
    <property type="match status" value="1"/>
</dbReference>
<feature type="domain" description="Amidase" evidence="3">
    <location>
        <begin position="25"/>
        <end position="445"/>
    </location>
</feature>
<dbReference type="PROSITE" id="PS00571">
    <property type="entry name" value="AMIDASES"/>
    <property type="match status" value="1"/>
</dbReference>
<dbReference type="PANTHER" id="PTHR11895">
    <property type="entry name" value="TRANSAMIDASE"/>
    <property type="match status" value="1"/>
</dbReference>
<protein>
    <recommendedName>
        <fullName evidence="2">Indoleacetamide hydrolase</fullName>
    </recommendedName>
</protein>
<dbReference type="Gene3D" id="3.90.1300.10">
    <property type="entry name" value="Amidase signature (AS) domain"/>
    <property type="match status" value="1"/>
</dbReference>
<dbReference type="RefSeq" id="WP_209593033.1">
    <property type="nucleotide sequence ID" value="NZ_JAGJCF010000002.1"/>
</dbReference>
<gene>
    <name evidence="4" type="ORF">J6595_03265</name>
</gene>
<keyword evidence="5" id="KW-1185">Reference proteome</keyword>
<organism evidence="4 5">
    <name type="scientific">Jiella mangrovi</name>
    <dbReference type="NCBI Taxonomy" id="2821407"/>
    <lineage>
        <taxon>Bacteria</taxon>
        <taxon>Pseudomonadati</taxon>
        <taxon>Pseudomonadota</taxon>
        <taxon>Alphaproteobacteria</taxon>
        <taxon>Hyphomicrobiales</taxon>
        <taxon>Aurantimonadaceae</taxon>
        <taxon>Jiella</taxon>
    </lineage>
</organism>
<dbReference type="EMBL" id="JAGJCF010000002">
    <property type="protein sequence ID" value="MBP0614594.1"/>
    <property type="molecule type" value="Genomic_DNA"/>
</dbReference>
<proteinExistence type="predicted"/>
<reference evidence="4 5" key="1">
    <citation type="submission" date="2021-04" db="EMBL/GenBank/DDBJ databases">
        <title>Whole genome sequence of Jiella sp. KSK16Y-1.</title>
        <authorList>
            <person name="Tuo L."/>
        </authorList>
    </citation>
    <scope>NUCLEOTIDE SEQUENCE [LARGE SCALE GENOMIC DNA]</scope>
    <source>
        <strain evidence="4 5">KSK16Y-1</strain>
    </source>
</reference>
<dbReference type="Proteomes" id="UP000678276">
    <property type="component" value="Unassembled WGS sequence"/>
</dbReference>
<evidence type="ECO:0000313" key="5">
    <source>
        <dbReference type="Proteomes" id="UP000678276"/>
    </source>
</evidence>
<accession>A0ABS4BCX5</accession>
<evidence type="ECO:0000256" key="1">
    <source>
        <dbReference type="ARBA" id="ARBA00003871"/>
    </source>
</evidence>